<evidence type="ECO:0000259" key="1">
    <source>
        <dbReference type="Pfam" id="PF00501"/>
    </source>
</evidence>
<dbReference type="STRING" id="1754191.A0A1Y1V281"/>
<evidence type="ECO:0000259" key="2">
    <source>
        <dbReference type="Pfam" id="PF13570"/>
    </source>
</evidence>
<dbReference type="OrthoDB" id="2152645at2759"/>
<dbReference type="InterPro" id="IPR052091">
    <property type="entry name" value="Beta-ala_Activ/Resist"/>
</dbReference>
<accession>A0A1Y1V281</accession>
<dbReference type="GO" id="GO:0043041">
    <property type="term" value="P:amino acid activation for nonribosomal peptide biosynthetic process"/>
    <property type="evidence" value="ECO:0007669"/>
    <property type="project" value="TreeGrafter"/>
</dbReference>
<reference evidence="3 4" key="1">
    <citation type="submission" date="2016-08" db="EMBL/GenBank/DDBJ databases">
        <title>Genomes of anaerobic fungi encode conserved fungal cellulosomes for biomass hydrolysis.</title>
        <authorList>
            <consortium name="DOE Joint Genome Institute"/>
            <person name="Haitjema C.H."/>
            <person name="Gilmore S.P."/>
            <person name="Henske J.K."/>
            <person name="Solomon K.V."/>
            <person name="De Groot R."/>
            <person name="Kuo A."/>
            <person name="Mondo S.J."/>
            <person name="Salamov A.A."/>
            <person name="Labutti K."/>
            <person name="Zhao Z."/>
            <person name="Chiniquy J."/>
            <person name="Barry K."/>
            <person name="Brewer H.M."/>
            <person name="Purvine S.O."/>
            <person name="Wright A.T."/>
            <person name="Boxma B."/>
            <person name="Van Alen T."/>
            <person name="Hackstein J.H."/>
            <person name="Baker S.E."/>
            <person name="Grigoriev I.V."/>
            <person name="O'Malley M.A."/>
        </authorList>
    </citation>
    <scope>NUCLEOTIDE SEQUENCE [LARGE SCALE GENOMIC DNA]</scope>
    <source>
        <strain evidence="4">finn</strain>
    </source>
</reference>
<dbReference type="InterPro" id="IPR002372">
    <property type="entry name" value="PQQ_rpt_dom"/>
</dbReference>
<dbReference type="Gene3D" id="3.40.50.12780">
    <property type="entry name" value="N-terminal domain of ligase-like"/>
    <property type="match status" value="1"/>
</dbReference>
<dbReference type="InterPro" id="IPR015943">
    <property type="entry name" value="WD40/YVTN_repeat-like_dom_sf"/>
</dbReference>
<protein>
    <submittedName>
        <fullName evidence="3">Acetyl-CoA synthetase-like protein</fullName>
    </submittedName>
</protein>
<dbReference type="Gene3D" id="2.130.10.10">
    <property type="entry name" value="YVTN repeat-like/Quinoprotein amine dehydrogenase"/>
    <property type="match status" value="2"/>
</dbReference>
<dbReference type="EMBL" id="MCFH01000040">
    <property type="protein sequence ID" value="ORX45414.1"/>
    <property type="molecule type" value="Genomic_DNA"/>
</dbReference>
<dbReference type="Pfam" id="PF00501">
    <property type="entry name" value="AMP-binding"/>
    <property type="match status" value="1"/>
</dbReference>
<feature type="domain" description="Pyrrolo-quinoline quinone repeat" evidence="2">
    <location>
        <begin position="809"/>
        <end position="1080"/>
    </location>
</feature>
<dbReference type="PROSITE" id="PS00012">
    <property type="entry name" value="PHOSPHOPANTETHEINE"/>
    <property type="match status" value="1"/>
</dbReference>
<dbReference type="Gene3D" id="3.30.300.30">
    <property type="match status" value="1"/>
</dbReference>
<dbReference type="AlphaFoldDB" id="A0A1Y1V281"/>
<dbReference type="SMART" id="SM00564">
    <property type="entry name" value="PQQ"/>
    <property type="match status" value="2"/>
</dbReference>
<dbReference type="InterPro" id="IPR000873">
    <property type="entry name" value="AMP-dep_synth/lig_dom"/>
</dbReference>
<dbReference type="SUPFAM" id="SSF56801">
    <property type="entry name" value="Acetyl-CoA synthetase-like"/>
    <property type="match status" value="1"/>
</dbReference>
<keyword evidence="4" id="KW-1185">Reference proteome</keyword>
<dbReference type="InterPro" id="IPR042099">
    <property type="entry name" value="ANL_N_sf"/>
</dbReference>
<dbReference type="InterPro" id="IPR006162">
    <property type="entry name" value="Ppantetheine_attach_site"/>
</dbReference>
<sequence length="1239" mass="143199">MDHQSDQENSLYNLFLNKVHQYPKRIAAHFISLNTSLLENYFHKSLSYEHLNNDILNLEIWLKKYNLKKGDYIYVLLDPSLMLVSIILTCWKKKYVYIPINEGYINSIQNNKFIIIENSKLKNLSINNYKQVTCPFYPEYSLLISEILDARENNFFPIEKYNFQYIMHTSGTTRKNKNGIAVRVSEDSLYSNVIDIINQLKLKEISHYYGILMTSPSFDPSLIEIFVTLTLGGTLIIPSRNLIKSTNYLYKSCFIGPVIPIGDNSEINLTLMMTPSHLFNFGKNSIREILTGKTNVKNLILGGEKFPSLSTLIDMISGQSNNFRDINSVLGISLWNIYGITENSVWASLYRVENFDFLNCLNNKEKRITNSDNNDSMAPDDDKQNCNTQQNFGYTENDLKYYSSNNVPLGKPLSNTIFLLRYMDMDGIEKLITIQKDSIQYYQENTLLKGRPLKNLSSIERVVNSKYYIIGELWIGGNRQCWVDLDDNYQCGEYIFTGDIVLFNKINNYLYYYGRTNQQIKYSGYRIHLEQCNFALEKISFVNKCYTMMMKIENIEELVSFITYNGNITNSKVENDIKSQLKRLLPFYAIPSHIIILDDFPLNKNGKIDAIKLQQIYKDQMNDSYQYSLDIKTIMNQYEKPKAISIIIKYLLNEMGDSKETLFFKTNPDKLYFFELGGNSLQATHIAQKLNKLINKDKDFSKELSLCIMNYSFQKVANKVYRLMKSQDSTENLLDSEENANENQSVVAFNNKIKYDTAVINDTNSNKKFIGFISKAQTFIIDHDTLLDDNKNLGNTMCQFHNQTTFNFKKCIDASPTISISKVSDHLEYSCFIGSHSSLFMSINITKKSVNWKVSLNDRIEGSACLSLCGRYIIVGCYDYYIYILSVDDGHVVWKYKTKDIVKCTPVLNPEDGHVWFGGYDKILYEIDIDDKQLMGRLPTNGSILASPVIDSKKGFLYCCNLKGELFSINIRNKHKSGMPSSEKKCIKNYSINWVYTIKDNKPIFTTPQLSNDSDFIYFGCVDGFVYCINTLEGKLIWKFDTGGPIFSSPCLFNHDSKLVIGSHSNYIYCIDVQHKKQHNHLNSKCVNNHDKSNQSENDYSKDKIVKEYEWRIKTKAPVFASPFFCSTFNTLNNTWDNRIYAVDIDGNLYTIKVRFNIPTHDPFLIEKVQTTPIEEERFDFEETLFNKKIKLQASNETKAEIQSLRIIKLSGPIFSSPFVINNTKLIVGSRDDHLYLLD</sequence>
<gene>
    <name evidence="3" type="ORF">BCR36DRAFT_358387</name>
</gene>
<dbReference type="InterPro" id="IPR011047">
    <property type="entry name" value="Quinoprotein_ADH-like_sf"/>
</dbReference>
<evidence type="ECO:0000313" key="4">
    <source>
        <dbReference type="Proteomes" id="UP000193719"/>
    </source>
</evidence>
<dbReference type="Proteomes" id="UP000193719">
    <property type="component" value="Unassembled WGS sequence"/>
</dbReference>
<reference evidence="3 4" key="2">
    <citation type="submission" date="2016-08" db="EMBL/GenBank/DDBJ databases">
        <title>Pervasive Adenine N6-methylation of Active Genes in Fungi.</title>
        <authorList>
            <consortium name="DOE Joint Genome Institute"/>
            <person name="Mondo S.J."/>
            <person name="Dannebaum R.O."/>
            <person name="Kuo R.C."/>
            <person name="Labutti K."/>
            <person name="Haridas S."/>
            <person name="Kuo A."/>
            <person name="Salamov A."/>
            <person name="Ahrendt S.R."/>
            <person name="Lipzen A."/>
            <person name="Sullivan W."/>
            <person name="Andreopoulos W.B."/>
            <person name="Clum A."/>
            <person name="Lindquist E."/>
            <person name="Daum C."/>
            <person name="Ramamoorthy G.K."/>
            <person name="Gryganskyi A."/>
            <person name="Culley D."/>
            <person name="Magnuson J.K."/>
            <person name="James T.Y."/>
            <person name="O'Malley M.A."/>
            <person name="Stajich J.E."/>
            <person name="Spatafora J.W."/>
            <person name="Visel A."/>
            <person name="Grigoriev I.V."/>
        </authorList>
    </citation>
    <scope>NUCLEOTIDE SEQUENCE [LARGE SCALE GENOMIC DNA]</scope>
    <source>
        <strain evidence="4">finn</strain>
    </source>
</reference>
<dbReference type="SUPFAM" id="SSF50998">
    <property type="entry name" value="Quinoprotein alcohol dehydrogenase-like"/>
    <property type="match status" value="1"/>
</dbReference>
<comment type="caution">
    <text evidence="3">The sequence shown here is derived from an EMBL/GenBank/DDBJ whole genome shotgun (WGS) entry which is preliminary data.</text>
</comment>
<evidence type="ECO:0000313" key="3">
    <source>
        <dbReference type="EMBL" id="ORX45414.1"/>
    </source>
</evidence>
<name>A0A1Y1V281_9FUNG</name>
<dbReference type="PANTHER" id="PTHR44394">
    <property type="entry name" value="BETA-ALANINE-ACTIVATING ENZYME"/>
    <property type="match status" value="1"/>
</dbReference>
<dbReference type="InterPro" id="IPR045851">
    <property type="entry name" value="AMP-bd_C_sf"/>
</dbReference>
<dbReference type="InterPro" id="IPR018391">
    <property type="entry name" value="PQQ_b-propeller_rpt"/>
</dbReference>
<dbReference type="PANTHER" id="PTHR44394:SF1">
    <property type="entry name" value="BETA-ALANINE-ACTIVATING ENZYME"/>
    <property type="match status" value="1"/>
</dbReference>
<dbReference type="Pfam" id="PF13570">
    <property type="entry name" value="Beta-prop_ACSF4"/>
    <property type="match status" value="1"/>
</dbReference>
<feature type="domain" description="AMP-dependent synthetase/ligase" evidence="1">
    <location>
        <begin position="18"/>
        <end position="349"/>
    </location>
</feature>
<organism evidence="3 4">
    <name type="scientific">Piromyces finnis</name>
    <dbReference type="NCBI Taxonomy" id="1754191"/>
    <lineage>
        <taxon>Eukaryota</taxon>
        <taxon>Fungi</taxon>
        <taxon>Fungi incertae sedis</taxon>
        <taxon>Chytridiomycota</taxon>
        <taxon>Chytridiomycota incertae sedis</taxon>
        <taxon>Neocallimastigomycetes</taxon>
        <taxon>Neocallimastigales</taxon>
        <taxon>Neocallimastigaceae</taxon>
        <taxon>Piromyces</taxon>
    </lineage>
</organism>
<proteinExistence type="predicted"/>